<keyword evidence="2" id="KW-1185">Reference proteome</keyword>
<dbReference type="OrthoDB" id="5720311at2"/>
<reference evidence="2" key="1">
    <citation type="submission" date="2016-11" db="EMBL/GenBank/DDBJ databases">
        <title>Complete Genome Sequence of alachlor-degrading Sphingomonas sp. strain JJ-A5.</title>
        <authorList>
            <person name="Lee H."/>
            <person name="Ka J.-O."/>
        </authorList>
    </citation>
    <scope>NUCLEOTIDE SEQUENCE [LARGE SCALE GENOMIC DNA]</scope>
    <source>
        <strain evidence="2">JJ-A5</strain>
    </source>
</reference>
<accession>A0A1L3ZUW4</accession>
<dbReference type="Proteomes" id="UP000182063">
    <property type="component" value="Chromosome"/>
</dbReference>
<dbReference type="InterPro" id="IPR050509">
    <property type="entry name" value="CoA-transferase_III"/>
</dbReference>
<dbReference type="InterPro" id="IPR044855">
    <property type="entry name" value="CoA-Trfase_III_dom3_sf"/>
</dbReference>
<dbReference type="PANTHER" id="PTHR48228">
    <property type="entry name" value="SUCCINYL-COA--D-CITRAMALATE COA-TRANSFERASE"/>
    <property type="match status" value="1"/>
</dbReference>
<dbReference type="STRING" id="1921510.BSL82_08580"/>
<dbReference type="KEGG" id="sphj:BSL82_08580"/>
<dbReference type="GO" id="GO:0003824">
    <property type="term" value="F:catalytic activity"/>
    <property type="evidence" value="ECO:0007669"/>
    <property type="project" value="InterPro"/>
</dbReference>
<dbReference type="Gene3D" id="3.40.50.10540">
    <property type="entry name" value="Crotonobetainyl-coa:carnitine coa-transferase, domain 1"/>
    <property type="match status" value="1"/>
</dbReference>
<proteinExistence type="predicted"/>
<sequence>MTRPLENVKIVEISAVGPVALFGTIMADLGATVIRIDRPAHVEGRKEGAHIANRPVVEHDLKQPESVAFVLDLVAGADVLIEGYRPGVMERLGLGPDICLARNPRLIYARMTGWGQTGPMASEPGHDINYLALTGALAAIGPKEQPVPPLNLVADYGGGSMFACLGVLSALLEAHRSGKGQVLDVAMIDGVGTLFSMQYERYGQGFWNNARQSNTLDGACPYYRCYQCKDGKWVAAGALEMKFRRALAEVISVPELGEESSGDPALWPELCDRVAAVFKSQTRDEWMERMHGQETCCTPVLDMEEAPRHPHHVARNGFFHDDNGWIPSPAPRFSGTTPTRAVAMTPEAALAAFSRAKDI</sequence>
<gene>
    <name evidence="1" type="ORF">BSL82_08580</name>
</gene>
<dbReference type="AlphaFoldDB" id="A0A1L3ZUW4"/>
<evidence type="ECO:0000313" key="1">
    <source>
        <dbReference type="EMBL" id="API59359.1"/>
    </source>
</evidence>
<dbReference type="Pfam" id="PF02515">
    <property type="entry name" value="CoA_transf_3"/>
    <property type="match status" value="1"/>
</dbReference>
<dbReference type="Gene3D" id="3.30.1540.10">
    <property type="entry name" value="formyl-coa transferase, domain 3"/>
    <property type="match status" value="1"/>
</dbReference>
<dbReference type="SUPFAM" id="SSF89796">
    <property type="entry name" value="CoA-transferase family III (CaiB/BaiF)"/>
    <property type="match status" value="1"/>
</dbReference>
<evidence type="ECO:0000313" key="2">
    <source>
        <dbReference type="Proteomes" id="UP000182063"/>
    </source>
</evidence>
<dbReference type="PANTHER" id="PTHR48228:SF5">
    <property type="entry name" value="ALPHA-METHYLACYL-COA RACEMASE"/>
    <property type="match status" value="1"/>
</dbReference>
<dbReference type="EMBL" id="CP018221">
    <property type="protein sequence ID" value="API59359.1"/>
    <property type="molecule type" value="Genomic_DNA"/>
</dbReference>
<protein>
    <submittedName>
        <fullName evidence="1">Carnitine dehydratase</fullName>
    </submittedName>
</protein>
<organism evidence="1 2">
    <name type="scientific">Tardibacter chloracetimidivorans</name>
    <dbReference type="NCBI Taxonomy" id="1921510"/>
    <lineage>
        <taxon>Bacteria</taxon>
        <taxon>Pseudomonadati</taxon>
        <taxon>Pseudomonadota</taxon>
        <taxon>Alphaproteobacteria</taxon>
        <taxon>Sphingomonadales</taxon>
        <taxon>Sphingomonadaceae</taxon>
        <taxon>Tardibacter</taxon>
    </lineage>
</organism>
<dbReference type="InterPro" id="IPR003673">
    <property type="entry name" value="CoA-Trfase_fam_III"/>
</dbReference>
<name>A0A1L3ZUW4_9SPHN</name>
<dbReference type="InterPro" id="IPR023606">
    <property type="entry name" value="CoA-Trfase_III_dom_1_sf"/>
</dbReference>